<protein>
    <submittedName>
        <fullName evidence="2">Uncharacterized protein</fullName>
    </submittedName>
</protein>
<proteinExistence type="predicted"/>
<gene>
    <name evidence="2" type="primary">ABSGL_08700.1 scaffold 10421</name>
</gene>
<dbReference type="EMBL" id="LT554016">
    <property type="protein sequence ID" value="SAM02884.1"/>
    <property type="molecule type" value="Genomic_DNA"/>
</dbReference>
<dbReference type="OrthoDB" id="2306559at2759"/>
<feature type="region of interest" description="Disordered" evidence="1">
    <location>
        <begin position="1"/>
        <end position="29"/>
    </location>
</feature>
<dbReference type="Proteomes" id="UP000078561">
    <property type="component" value="Unassembled WGS sequence"/>
</dbReference>
<accession>A0A168PS68</accession>
<reference evidence="2" key="1">
    <citation type="submission" date="2016-04" db="EMBL/GenBank/DDBJ databases">
        <authorList>
            <person name="Evans L.H."/>
            <person name="Alamgir A."/>
            <person name="Owens N."/>
            <person name="Weber N.D."/>
            <person name="Virtaneva K."/>
            <person name="Barbian K."/>
            <person name="Babar A."/>
            <person name="Rosenke K."/>
        </authorList>
    </citation>
    <scope>NUCLEOTIDE SEQUENCE [LARGE SCALE GENOMIC DNA]</scope>
    <source>
        <strain evidence="2">CBS 101.48</strain>
    </source>
</reference>
<name>A0A168PS68_ABSGL</name>
<organism evidence="2">
    <name type="scientific">Absidia glauca</name>
    <name type="common">Pin mould</name>
    <dbReference type="NCBI Taxonomy" id="4829"/>
    <lineage>
        <taxon>Eukaryota</taxon>
        <taxon>Fungi</taxon>
        <taxon>Fungi incertae sedis</taxon>
        <taxon>Mucoromycota</taxon>
        <taxon>Mucoromycotina</taxon>
        <taxon>Mucoromycetes</taxon>
        <taxon>Mucorales</taxon>
        <taxon>Cunninghamellaceae</taxon>
        <taxon>Absidia</taxon>
    </lineage>
</organism>
<evidence type="ECO:0000256" key="1">
    <source>
        <dbReference type="SAM" id="MobiDB-lite"/>
    </source>
</evidence>
<sequence length="360" mass="40564">MLSEKRKSQSNQQEECTTKHKSIRPPIYNTAASQWLQEARIDLEFFQTPPKAHGDDTRPRRRGSGRRSASPEDVSIPIETITDLTVDEVELLGRDAQKDAYTVNGFADAATKADSTKISAMGIRKVAENDDITYRIDDTIISQLYNYNFEGDFDGDLDGEASGSKQLCIHTYDKMDGFCTRTLMSRVTFSQAISFLVMYEMVYLNPNSGDQRLRLAETCSQSICFLIVSIQHNILQAITPMRIGLWENWHCSNGINCDELSDAKKVDVLGTEESYLISNIDLVVFLQTAQTKIRLVVQDFAGLTTNTVDLTAFFNKHRMLKEVLVDLGHTITVLSRQELLSGKVSDFDCRKGCLQRSKLD</sequence>
<evidence type="ECO:0000313" key="2">
    <source>
        <dbReference type="EMBL" id="SAM02884.1"/>
    </source>
</evidence>
<evidence type="ECO:0000313" key="3">
    <source>
        <dbReference type="Proteomes" id="UP000078561"/>
    </source>
</evidence>
<feature type="region of interest" description="Disordered" evidence="1">
    <location>
        <begin position="46"/>
        <end position="75"/>
    </location>
</feature>
<dbReference type="AlphaFoldDB" id="A0A168PS68"/>
<dbReference type="InParanoid" id="A0A168PS68"/>
<keyword evidence="3" id="KW-1185">Reference proteome</keyword>